<evidence type="ECO:0000313" key="1">
    <source>
        <dbReference type="EMBL" id="CAG8718335.1"/>
    </source>
</evidence>
<proteinExistence type="predicted"/>
<dbReference type="EMBL" id="CAJVPT010037754">
    <property type="protein sequence ID" value="CAG8718335.1"/>
    <property type="molecule type" value="Genomic_DNA"/>
</dbReference>
<dbReference type="Proteomes" id="UP000789525">
    <property type="component" value="Unassembled WGS sequence"/>
</dbReference>
<protein>
    <submittedName>
        <fullName evidence="1">7626_t:CDS:1</fullName>
    </submittedName>
</protein>
<comment type="caution">
    <text evidence="1">The sequence shown here is derived from an EMBL/GenBank/DDBJ whole genome shotgun (WGS) entry which is preliminary data.</text>
</comment>
<gene>
    <name evidence="1" type="ORF">ACOLOM_LOCUS11014</name>
</gene>
<sequence length="242" mass="27064">MSIYDLQRKQGSTRDANHLDPSTLANFISIGIMAAQPQPARYDIAAKLKEMDTVPLFMKSLPNDPNENSDALEALQALYISFLLTSRSTKEEIASNFKEQGNDCFKQKRYRDALGFYNQALEAKPTDTALNESLLLNRAACNLELKNYGSVLRDTSKVLTTNANNLKAFYRAASALIALERAVEAIDCCKRALQIDPENSGIKSVLEKAEKLKALQDKKEEDKRRAKEEAATKQQKLDEALK</sequence>
<organism evidence="1 2">
    <name type="scientific">Acaulospora colombiana</name>
    <dbReference type="NCBI Taxonomy" id="27376"/>
    <lineage>
        <taxon>Eukaryota</taxon>
        <taxon>Fungi</taxon>
        <taxon>Fungi incertae sedis</taxon>
        <taxon>Mucoromycota</taxon>
        <taxon>Glomeromycotina</taxon>
        <taxon>Glomeromycetes</taxon>
        <taxon>Diversisporales</taxon>
        <taxon>Acaulosporaceae</taxon>
        <taxon>Acaulospora</taxon>
    </lineage>
</organism>
<feature type="non-terminal residue" evidence="1">
    <location>
        <position position="242"/>
    </location>
</feature>
<name>A0ACA9PP43_9GLOM</name>
<accession>A0ACA9PP43</accession>
<keyword evidence="2" id="KW-1185">Reference proteome</keyword>
<reference evidence="1" key="1">
    <citation type="submission" date="2021-06" db="EMBL/GenBank/DDBJ databases">
        <authorList>
            <person name="Kallberg Y."/>
            <person name="Tangrot J."/>
            <person name="Rosling A."/>
        </authorList>
    </citation>
    <scope>NUCLEOTIDE SEQUENCE</scope>
    <source>
        <strain evidence="1">CL356</strain>
    </source>
</reference>
<evidence type="ECO:0000313" key="2">
    <source>
        <dbReference type="Proteomes" id="UP000789525"/>
    </source>
</evidence>